<accession>A0A1H8QGB8</accession>
<feature type="active site" description="Charge relay system" evidence="5">
    <location>
        <position position="355"/>
    </location>
</feature>
<dbReference type="EMBL" id="FOEC01000002">
    <property type="protein sequence ID" value="SEO53252.1"/>
    <property type="molecule type" value="Genomic_DNA"/>
</dbReference>
<feature type="domain" description="Peptidase S8/S53" evidence="8">
    <location>
        <begin position="313"/>
        <end position="580"/>
    </location>
</feature>
<evidence type="ECO:0000256" key="4">
    <source>
        <dbReference type="ARBA" id="ARBA00022825"/>
    </source>
</evidence>
<feature type="domain" description="DUF5648" evidence="9">
    <location>
        <begin position="837"/>
        <end position="965"/>
    </location>
</feature>
<dbReference type="STRING" id="79604.AAY81_08290"/>
<dbReference type="AlphaFoldDB" id="A0A1H8QGB8"/>
<evidence type="ECO:0000259" key="8">
    <source>
        <dbReference type="Pfam" id="PF00082"/>
    </source>
</evidence>
<sequence length="966" mass="101195">MKKQNAKGMFYARRARMGRTLGVACALLCLVIWGVVSFVPAQQSALIQEPLKSAAAPEADDASQPDTPLAASPEPSDSTGDSDDSDGESPESAIAPALSLEEAARANIIVSTPGELLLSVSEGATAESVNAFLRSVDFIVTEDVSDQDLSLGFVQVALSDDVTPEQASERLRETGAQAQPNYVYYLMDDDVSAQAIEAAAERSEQEGVEAPSGDAGSNQPSGVAAGQPESQSSDAGDDPEAAHSNSSLGATSVDTVQSGTLPAQSGEEAASDLVAQSLVIDDPKASWMLDSVKARAAWELAGVDDAASGFSPVIVAVVDSGCNVSHPDLTGNFAGAYNVVTGESGLSAMTDTNGHGTHVAGIIAATANNAEGVAGVSYNAQLYPVKVMTGRSTDSAKLAKAYSHLIAQKQRGANIRVINLSIGGYQTSTDVDDLQLMSYMNRAYQNGILTVCAAGNSTSHKVPYSCFPCDFVESTVGVINLDRAGDSVRRATGSNYNEASQTTKDISAPGTDITSTWCDGSYATESGTSMASPCVAGVAALMFGVNGSLTPYGATYLLAQSANDLVYTNGEEVAGEGWDVYTGYGEVNAYEAVKQEMQYIASGNSLFVGGTLRVSANNTGGSSYEWSCEPQGTISLEGAGSSCVVTGLSSGEAKVSVTYTAYVWPYGMRTVTESATVTVYDASICDAQSIEFGGSTAYSVACDPNATWLWSSSDESVAAVDETDGTVSGAGVGTATIRASMLSNPSLTLEQTVTVGPTSISKASIQAISSQEYTGSAVKPKPVVTANGVTLEEGVDYTLSYENNVAPGKGSVIVSGKGNYTGSIRAAFNIVQGSKNMYRLYNPNSGEHFYTASTSERDGLRKLGWRYEGVGWLAPKTGNAVYRLYNPNGGDHHYTMSVEERDGLRKLGWRYEGIGWYSDTYKATPLYRQYNPNAKSGSHNYTVSKSENDKLVRLGWRAEGIGWYGL</sequence>
<dbReference type="Pfam" id="PF00082">
    <property type="entry name" value="Peptidase_S8"/>
    <property type="match status" value="1"/>
</dbReference>
<gene>
    <name evidence="10" type="ORF">SAMN02910314_00477</name>
</gene>
<feature type="compositionally biased region" description="Polar residues" evidence="7">
    <location>
        <begin position="243"/>
        <end position="253"/>
    </location>
</feature>
<dbReference type="InterPro" id="IPR023828">
    <property type="entry name" value="Peptidase_S8_Ser-AS"/>
</dbReference>
<evidence type="ECO:0000256" key="1">
    <source>
        <dbReference type="ARBA" id="ARBA00011073"/>
    </source>
</evidence>
<evidence type="ECO:0000256" key="7">
    <source>
        <dbReference type="SAM" id="MobiDB-lite"/>
    </source>
</evidence>
<evidence type="ECO:0000256" key="6">
    <source>
        <dbReference type="RuleBase" id="RU003355"/>
    </source>
</evidence>
<evidence type="ECO:0000256" key="5">
    <source>
        <dbReference type="PROSITE-ProRule" id="PRU01240"/>
    </source>
</evidence>
<dbReference type="InterPro" id="IPR015500">
    <property type="entry name" value="Peptidase_S8_subtilisin-rel"/>
</dbReference>
<organism evidence="10 11">
    <name type="scientific">Denitrobacterium detoxificans</name>
    <dbReference type="NCBI Taxonomy" id="79604"/>
    <lineage>
        <taxon>Bacteria</taxon>
        <taxon>Bacillati</taxon>
        <taxon>Actinomycetota</taxon>
        <taxon>Coriobacteriia</taxon>
        <taxon>Eggerthellales</taxon>
        <taxon>Eggerthellaceae</taxon>
        <taxon>Denitrobacterium</taxon>
    </lineage>
</organism>
<reference evidence="11" key="1">
    <citation type="submission" date="2016-10" db="EMBL/GenBank/DDBJ databases">
        <authorList>
            <person name="Varghese N."/>
        </authorList>
    </citation>
    <scope>NUCLEOTIDE SEQUENCE [LARGE SCALE GENOMIC DNA]</scope>
    <source>
        <strain evidence="11">DSM 21843</strain>
    </source>
</reference>
<evidence type="ECO:0000259" key="9">
    <source>
        <dbReference type="Pfam" id="PF18885"/>
    </source>
</evidence>
<evidence type="ECO:0000313" key="11">
    <source>
        <dbReference type="Proteomes" id="UP000182975"/>
    </source>
</evidence>
<dbReference type="PRINTS" id="PR00723">
    <property type="entry name" value="SUBTILISIN"/>
</dbReference>
<dbReference type="SUPFAM" id="SSF52743">
    <property type="entry name" value="Subtilisin-like"/>
    <property type="match status" value="1"/>
</dbReference>
<dbReference type="Proteomes" id="UP000182975">
    <property type="component" value="Unassembled WGS sequence"/>
</dbReference>
<feature type="active site" description="Charge relay system" evidence="5">
    <location>
        <position position="529"/>
    </location>
</feature>
<dbReference type="PANTHER" id="PTHR43806:SF11">
    <property type="entry name" value="CEREVISIN-RELATED"/>
    <property type="match status" value="1"/>
</dbReference>
<dbReference type="Gene3D" id="2.60.40.1080">
    <property type="match status" value="1"/>
</dbReference>
<protein>
    <submittedName>
        <fullName evidence="10">Serine protease, subtilisin family</fullName>
    </submittedName>
</protein>
<dbReference type="PROSITE" id="PS51892">
    <property type="entry name" value="SUBTILASE"/>
    <property type="match status" value="1"/>
</dbReference>
<dbReference type="Pfam" id="PF18885">
    <property type="entry name" value="DUF5648"/>
    <property type="match status" value="1"/>
</dbReference>
<dbReference type="InterPro" id="IPR050131">
    <property type="entry name" value="Peptidase_S8_subtilisin-like"/>
</dbReference>
<dbReference type="InterPro" id="IPR000209">
    <property type="entry name" value="Peptidase_S8/S53_dom"/>
</dbReference>
<keyword evidence="11" id="KW-1185">Reference proteome</keyword>
<dbReference type="OrthoDB" id="733404at2"/>
<dbReference type="PROSITE" id="PS00136">
    <property type="entry name" value="SUBTILASE_ASP"/>
    <property type="match status" value="1"/>
</dbReference>
<dbReference type="GO" id="GO:0006508">
    <property type="term" value="P:proteolysis"/>
    <property type="evidence" value="ECO:0007669"/>
    <property type="project" value="UniProtKB-KW"/>
</dbReference>
<dbReference type="InterPro" id="IPR022398">
    <property type="entry name" value="Peptidase_S8_His-AS"/>
</dbReference>
<keyword evidence="4 5" id="KW-0720">Serine protease</keyword>
<dbReference type="RefSeq" id="WP_082867936.1">
    <property type="nucleotide sequence ID" value="NZ_CP011402.1"/>
</dbReference>
<keyword evidence="3 5" id="KW-0378">Hydrolase</keyword>
<feature type="region of interest" description="Disordered" evidence="7">
    <location>
        <begin position="55"/>
        <end position="92"/>
    </location>
</feature>
<evidence type="ECO:0000256" key="3">
    <source>
        <dbReference type="ARBA" id="ARBA00022801"/>
    </source>
</evidence>
<dbReference type="InterPro" id="IPR036852">
    <property type="entry name" value="Peptidase_S8/S53_dom_sf"/>
</dbReference>
<dbReference type="SUPFAM" id="SSF49373">
    <property type="entry name" value="Invasin/intimin cell-adhesion fragments"/>
    <property type="match status" value="1"/>
</dbReference>
<evidence type="ECO:0000313" key="10">
    <source>
        <dbReference type="EMBL" id="SEO53252.1"/>
    </source>
</evidence>
<feature type="active site" description="Charge relay system" evidence="5">
    <location>
        <position position="319"/>
    </location>
</feature>
<dbReference type="InterPro" id="IPR023827">
    <property type="entry name" value="Peptidase_S8_Asp-AS"/>
</dbReference>
<comment type="similarity">
    <text evidence="1 5 6">Belongs to the peptidase S8 family.</text>
</comment>
<dbReference type="InterPro" id="IPR043708">
    <property type="entry name" value="DUF5648"/>
</dbReference>
<name>A0A1H8QGB8_9ACTN</name>
<dbReference type="PROSITE" id="PS00137">
    <property type="entry name" value="SUBTILASE_HIS"/>
    <property type="match status" value="1"/>
</dbReference>
<feature type="compositionally biased region" description="Acidic residues" evidence="7">
    <location>
        <begin position="80"/>
        <end position="89"/>
    </location>
</feature>
<feature type="region of interest" description="Disordered" evidence="7">
    <location>
        <begin position="199"/>
        <end position="253"/>
    </location>
</feature>
<dbReference type="GO" id="GO:0004252">
    <property type="term" value="F:serine-type endopeptidase activity"/>
    <property type="evidence" value="ECO:0007669"/>
    <property type="project" value="UniProtKB-UniRule"/>
</dbReference>
<dbReference type="PROSITE" id="PS00138">
    <property type="entry name" value="SUBTILASE_SER"/>
    <property type="match status" value="1"/>
</dbReference>
<dbReference type="PANTHER" id="PTHR43806">
    <property type="entry name" value="PEPTIDASE S8"/>
    <property type="match status" value="1"/>
</dbReference>
<keyword evidence="2 5" id="KW-0645">Protease</keyword>
<evidence type="ECO:0000256" key="2">
    <source>
        <dbReference type="ARBA" id="ARBA00022670"/>
    </source>
</evidence>
<proteinExistence type="inferred from homology"/>
<dbReference type="Gene3D" id="3.40.50.200">
    <property type="entry name" value="Peptidase S8/S53 domain"/>
    <property type="match status" value="1"/>
</dbReference>
<dbReference type="InterPro" id="IPR008964">
    <property type="entry name" value="Invasin/intimin_cell_adhesion"/>
</dbReference>